<dbReference type="OrthoDB" id="9815705at2"/>
<evidence type="ECO:0000313" key="4">
    <source>
        <dbReference type="Proteomes" id="UP000294535"/>
    </source>
</evidence>
<protein>
    <recommendedName>
        <fullName evidence="2">GYF domain-containing protein</fullName>
    </recommendedName>
</protein>
<gene>
    <name evidence="3" type="ORF">DFQ04_3083</name>
</gene>
<keyword evidence="1" id="KW-0812">Transmembrane</keyword>
<reference evidence="3 4" key="1">
    <citation type="submission" date="2019-03" db="EMBL/GenBank/DDBJ databases">
        <title>Genomic Encyclopedia of Type Strains, Phase III (KMG-III): the genomes of soil and plant-associated and newly described type strains.</title>
        <authorList>
            <person name="Whitman W."/>
        </authorList>
    </citation>
    <scope>NUCLEOTIDE SEQUENCE [LARGE SCALE GENOMIC DNA]</scope>
    <source>
        <strain evidence="3 4">CECT 8446</strain>
    </source>
</reference>
<keyword evidence="4" id="KW-1185">Reference proteome</keyword>
<keyword evidence="1" id="KW-0472">Membrane</keyword>
<evidence type="ECO:0000256" key="1">
    <source>
        <dbReference type="SAM" id="Phobius"/>
    </source>
</evidence>
<proteinExistence type="predicted"/>
<keyword evidence="1" id="KW-1133">Transmembrane helix</keyword>
<evidence type="ECO:0000259" key="2">
    <source>
        <dbReference type="Pfam" id="PF14237"/>
    </source>
</evidence>
<dbReference type="Proteomes" id="UP000294535">
    <property type="component" value="Unassembled WGS sequence"/>
</dbReference>
<feature type="transmembrane region" description="Helical" evidence="1">
    <location>
        <begin position="92"/>
        <end position="111"/>
    </location>
</feature>
<dbReference type="InterPro" id="IPR025640">
    <property type="entry name" value="GYF_2"/>
</dbReference>
<evidence type="ECO:0000313" key="3">
    <source>
        <dbReference type="EMBL" id="TDQ15197.1"/>
    </source>
</evidence>
<sequence length="263" mass="30784">MKKYFYTDGVTKFGPYSIEELLDKNISRDTKVWFYGLATWTPINEIEELKEVVSKIPPPIHIPVGPPPLDFIEHFSPELLPEEKSKYKQADIFVIIFIIVCILIGMFVMYLDKKNEVSDLYEKVLMDSFDGDEDFSLYLDKFYRDLNVFGIYPKKPSNVTIKFARLDQITNTTHIHAMSYGGDNDDLIEIYINPSSWDKFNKPKRHYLMYHELAHDILNLDDLPGIEANKGKLMYPAIESYERITMDEFIEAYQELFEEVASE</sequence>
<dbReference type="AlphaFoldDB" id="A0A4R6T664"/>
<feature type="domain" description="GYF" evidence="2">
    <location>
        <begin position="4"/>
        <end position="49"/>
    </location>
</feature>
<name>A0A4R6T664_9BACT</name>
<dbReference type="RefSeq" id="WP_133557388.1">
    <property type="nucleotide sequence ID" value="NZ_SNYF01000008.1"/>
</dbReference>
<dbReference type="EMBL" id="SNYF01000008">
    <property type="protein sequence ID" value="TDQ15197.1"/>
    <property type="molecule type" value="Genomic_DNA"/>
</dbReference>
<comment type="caution">
    <text evidence="3">The sequence shown here is derived from an EMBL/GenBank/DDBJ whole genome shotgun (WGS) entry which is preliminary data.</text>
</comment>
<accession>A0A4R6T664</accession>
<dbReference type="Pfam" id="PF14237">
    <property type="entry name" value="GYF_2"/>
    <property type="match status" value="1"/>
</dbReference>
<organism evidence="3 4">
    <name type="scientific">Algoriphagus boseongensis</name>
    <dbReference type="NCBI Taxonomy" id="1442587"/>
    <lineage>
        <taxon>Bacteria</taxon>
        <taxon>Pseudomonadati</taxon>
        <taxon>Bacteroidota</taxon>
        <taxon>Cytophagia</taxon>
        <taxon>Cytophagales</taxon>
        <taxon>Cyclobacteriaceae</taxon>
        <taxon>Algoriphagus</taxon>
    </lineage>
</organism>